<dbReference type="EMBL" id="JAAFZH010000005">
    <property type="protein sequence ID" value="NDU95853.1"/>
    <property type="molecule type" value="Genomic_DNA"/>
</dbReference>
<comment type="caution">
    <text evidence="1">The sequence shown here is derived from an EMBL/GenBank/DDBJ whole genome shotgun (WGS) entry which is preliminary data.</text>
</comment>
<organism evidence="1 2">
    <name type="scientific">Spirosoma terrae</name>
    <dbReference type="NCBI Taxonomy" id="1968276"/>
    <lineage>
        <taxon>Bacteria</taxon>
        <taxon>Pseudomonadati</taxon>
        <taxon>Bacteroidota</taxon>
        <taxon>Cytophagia</taxon>
        <taxon>Cytophagales</taxon>
        <taxon>Cytophagaceae</taxon>
        <taxon>Spirosoma</taxon>
    </lineage>
</organism>
<keyword evidence="2" id="KW-1185">Reference proteome</keyword>
<dbReference type="Proteomes" id="UP000474175">
    <property type="component" value="Unassembled WGS sequence"/>
</dbReference>
<sequence length="379" mass="44706">MACRLELQPDQKNQLSDFLATHSIDWDRVYRQADRHRLIPFLYRSLQNIDNIPSAFIDQLRHSYKATAIDGMVKIQQYRSVDTLLSANNIDHIAFKGIYLSEYCYPDNSLRISGDIDILVSKDDALSTIRLLQANGYLLTKKHTLYVNDGDGRVLNDLYEVSLFKAIFNNNYIDIDLHWNIVCFNKDFATFDLNYIRSFPCYHTEVQIILLVAHHGVTNIWQKIYYINDLYFLMNNKDIDWPWLMSQMRNYGMERILLAGLYWCQQMWDLTLPQAILDLVRSKEVRQLVFEYEKNWELDTEKEFSPLVLSQFRYFAEAQSQLSKKARIYSTFCTSRVFRASTFRIGKEIVYIPKEFGLITVFVRAARSFMAFFTTSRSV</sequence>
<evidence type="ECO:0000313" key="2">
    <source>
        <dbReference type="Proteomes" id="UP000474175"/>
    </source>
</evidence>
<dbReference type="Pfam" id="PF14907">
    <property type="entry name" value="NTP_transf_5"/>
    <property type="match status" value="1"/>
</dbReference>
<evidence type="ECO:0000313" key="1">
    <source>
        <dbReference type="EMBL" id="NDU95853.1"/>
    </source>
</evidence>
<dbReference type="RefSeq" id="WP_163948769.1">
    <property type="nucleotide sequence ID" value="NZ_JAAFZH010000005.1"/>
</dbReference>
<dbReference type="AlphaFoldDB" id="A0A6L9LAL7"/>
<accession>A0A6L9LAL7</accession>
<proteinExistence type="predicted"/>
<dbReference type="InterPro" id="IPR039498">
    <property type="entry name" value="NTP_transf_5"/>
</dbReference>
<reference evidence="1 2" key="1">
    <citation type="submission" date="2020-02" db="EMBL/GenBank/DDBJ databases">
        <title>Draft genome sequence of two Spirosoma agri KCTC 52727 and Spirosoma terrae KCTC 52035.</title>
        <authorList>
            <person name="Rojas J."/>
            <person name="Ambika Manirajan B."/>
            <person name="Suarez C."/>
            <person name="Ratering S."/>
            <person name="Schnell S."/>
        </authorList>
    </citation>
    <scope>NUCLEOTIDE SEQUENCE [LARGE SCALE GENOMIC DNA]</scope>
    <source>
        <strain evidence="1 2">KCTC 52035</strain>
    </source>
</reference>
<gene>
    <name evidence="1" type="ORF">GK108_13300</name>
</gene>
<dbReference type="GO" id="GO:0016740">
    <property type="term" value="F:transferase activity"/>
    <property type="evidence" value="ECO:0007669"/>
    <property type="project" value="UniProtKB-KW"/>
</dbReference>
<keyword evidence="1" id="KW-0808">Transferase</keyword>
<name>A0A6L9LAL7_9BACT</name>
<protein>
    <submittedName>
        <fullName evidence="1">Nucleotidyltransferase family protein</fullName>
    </submittedName>
</protein>